<proteinExistence type="predicted"/>
<dbReference type="InterPro" id="IPR016181">
    <property type="entry name" value="Acyl_CoA_acyltransferase"/>
</dbReference>
<dbReference type="OrthoDB" id="7057833at2"/>
<organism evidence="2 3">
    <name type="scientific">Vibrio maritimus</name>
    <dbReference type="NCBI Taxonomy" id="990268"/>
    <lineage>
        <taxon>Bacteria</taxon>
        <taxon>Pseudomonadati</taxon>
        <taxon>Pseudomonadota</taxon>
        <taxon>Gammaproteobacteria</taxon>
        <taxon>Vibrionales</taxon>
        <taxon>Vibrionaceae</taxon>
        <taxon>Vibrio</taxon>
    </lineage>
</organism>
<feature type="domain" description="N-acetyltransferase" evidence="1">
    <location>
        <begin position="121"/>
        <end position="177"/>
    </location>
</feature>
<sequence length="197" mass="21878">MSELKIIKADYSAVPELCAMFLDAYADNEAMQAALRQDEVADFAHDCYWRWAVGEWGLGGGEVYTTPERDGCVIMRAPGQHQPDVMQKMEILSIVTRMMGSNRIEIAKEVCEQMLAVPPLQDCYWLWGLGVSPKAGGKGLASALIKTVTDQADAAGKPTYVVASSEKVVKTFERRGFEVLSKSENFPYWFMLRPAQG</sequence>
<gene>
    <name evidence="2" type="ORF">JCM19235_2569</name>
</gene>
<dbReference type="PANTHER" id="PTHR42791">
    <property type="entry name" value="GNAT FAMILY ACETYLTRANSFERASE"/>
    <property type="match status" value="1"/>
</dbReference>
<reference evidence="2 3" key="1">
    <citation type="submission" date="2014-09" db="EMBL/GenBank/DDBJ databases">
        <title>Vibrio maritimus JCM 19235. (C45) whole genome shotgun sequence.</title>
        <authorList>
            <person name="Sawabe T."/>
            <person name="Meirelles P."/>
            <person name="Nakanishi M."/>
            <person name="Sayaka M."/>
            <person name="Hattori M."/>
            <person name="Ohkuma M."/>
        </authorList>
    </citation>
    <scope>NUCLEOTIDE SEQUENCE [LARGE SCALE GENOMIC DNA]</scope>
    <source>
        <strain evidence="3">JCM19235</strain>
    </source>
</reference>
<dbReference type="STRING" id="990268.JCM19235_2569"/>
<protein>
    <recommendedName>
        <fullName evidence="1">N-acetyltransferase domain-containing protein</fullName>
    </recommendedName>
</protein>
<reference evidence="2 3" key="2">
    <citation type="submission" date="2014-09" db="EMBL/GenBank/DDBJ databases">
        <authorList>
            <consortium name="NBRP consortium"/>
            <person name="Sawabe T."/>
            <person name="Meirelles P."/>
            <person name="Nakanishi M."/>
            <person name="Sayaka M."/>
            <person name="Hattori M."/>
            <person name="Ohkuma M."/>
        </authorList>
    </citation>
    <scope>NUCLEOTIDE SEQUENCE [LARGE SCALE GENOMIC DNA]</scope>
    <source>
        <strain evidence="3">JCM19235</strain>
    </source>
</reference>
<dbReference type="SUPFAM" id="SSF55729">
    <property type="entry name" value="Acyl-CoA N-acyltransferases (Nat)"/>
    <property type="match status" value="1"/>
</dbReference>
<evidence type="ECO:0000259" key="1">
    <source>
        <dbReference type="Pfam" id="PF00583"/>
    </source>
</evidence>
<dbReference type="Proteomes" id="UP000029228">
    <property type="component" value="Unassembled WGS sequence"/>
</dbReference>
<comment type="caution">
    <text evidence="2">The sequence shown here is derived from an EMBL/GenBank/DDBJ whole genome shotgun (WGS) entry which is preliminary data.</text>
</comment>
<accession>A0A090RV38</accession>
<dbReference type="GO" id="GO:0016747">
    <property type="term" value="F:acyltransferase activity, transferring groups other than amino-acyl groups"/>
    <property type="evidence" value="ECO:0007669"/>
    <property type="project" value="InterPro"/>
</dbReference>
<dbReference type="AlphaFoldDB" id="A0A090RV38"/>
<keyword evidence="3" id="KW-1185">Reference proteome</keyword>
<evidence type="ECO:0000313" key="2">
    <source>
        <dbReference type="EMBL" id="GAL19146.1"/>
    </source>
</evidence>
<dbReference type="InterPro" id="IPR000182">
    <property type="entry name" value="GNAT_dom"/>
</dbReference>
<dbReference type="EMBL" id="BBMR01000003">
    <property type="protein sequence ID" value="GAL19146.1"/>
    <property type="molecule type" value="Genomic_DNA"/>
</dbReference>
<dbReference type="Pfam" id="PF00583">
    <property type="entry name" value="Acetyltransf_1"/>
    <property type="match status" value="1"/>
</dbReference>
<dbReference type="CDD" id="cd04301">
    <property type="entry name" value="NAT_SF"/>
    <property type="match status" value="1"/>
</dbReference>
<dbReference type="RefSeq" id="WP_042472819.1">
    <property type="nucleotide sequence ID" value="NZ_CP090438.1"/>
</dbReference>
<evidence type="ECO:0000313" key="3">
    <source>
        <dbReference type="Proteomes" id="UP000029228"/>
    </source>
</evidence>
<name>A0A090RV38_9VIBR</name>
<dbReference type="PANTHER" id="PTHR42791:SF1">
    <property type="entry name" value="N-ACETYLTRANSFERASE DOMAIN-CONTAINING PROTEIN"/>
    <property type="match status" value="1"/>
</dbReference>
<dbReference type="Gene3D" id="3.40.630.30">
    <property type="match status" value="1"/>
</dbReference>
<dbReference type="InterPro" id="IPR052523">
    <property type="entry name" value="Trichothecene_AcTrans"/>
</dbReference>